<protein>
    <submittedName>
        <fullName evidence="2">Uncharacterized protein</fullName>
    </submittedName>
</protein>
<feature type="region of interest" description="Disordered" evidence="1">
    <location>
        <begin position="101"/>
        <end position="135"/>
    </location>
</feature>
<dbReference type="AlphaFoldDB" id="A0A7W7B4D3"/>
<proteinExistence type="predicted"/>
<sequence>MRSDAIVRKPIPGQFQHLPRDGIERRKRRPVAFADVGDSGDRAHHVPLDTPFADAKLARDFGIALAFDPVRHEHDQRRFRQTFKHPPHDREPVHVLRHGGSIDTLFHPSSPSQTAAPGRRTDGKQPDVRGAGQAGFTRRNLTSDAFALLIAAFAQIRAGFCANLRHSSSSIAP</sequence>
<dbReference type="EMBL" id="JACHNZ010000059">
    <property type="protein sequence ID" value="MBB4633804.1"/>
    <property type="molecule type" value="Genomic_DNA"/>
</dbReference>
<dbReference type="Proteomes" id="UP000566324">
    <property type="component" value="Unassembled WGS sequence"/>
</dbReference>
<organism evidence="2 3">
    <name type="scientific">Sphingosinicella soli</name>
    <dbReference type="NCBI Taxonomy" id="333708"/>
    <lineage>
        <taxon>Bacteria</taxon>
        <taxon>Pseudomonadati</taxon>
        <taxon>Pseudomonadota</taxon>
        <taxon>Alphaproteobacteria</taxon>
        <taxon>Sphingomonadales</taxon>
        <taxon>Sphingosinicellaceae</taxon>
        <taxon>Sphingosinicella</taxon>
    </lineage>
</organism>
<reference evidence="2 3" key="1">
    <citation type="submission" date="2020-08" db="EMBL/GenBank/DDBJ databases">
        <title>Genomic Encyclopedia of Type Strains, Phase IV (KMG-IV): sequencing the most valuable type-strain genomes for metagenomic binning, comparative biology and taxonomic classification.</title>
        <authorList>
            <person name="Goeker M."/>
        </authorList>
    </citation>
    <scope>NUCLEOTIDE SEQUENCE [LARGE SCALE GENOMIC DNA]</scope>
    <source>
        <strain evidence="2 3">DSM 17328</strain>
    </source>
</reference>
<evidence type="ECO:0000313" key="2">
    <source>
        <dbReference type="EMBL" id="MBB4633804.1"/>
    </source>
</evidence>
<comment type="caution">
    <text evidence="2">The sequence shown here is derived from an EMBL/GenBank/DDBJ whole genome shotgun (WGS) entry which is preliminary data.</text>
</comment>
<evidence type="ECO:0000256" key="1">
    <source>
        <dbReference type="SAM" id="MobiDB-lite"/>
    </source>
</evidence>
<gene>
    <name evidence="2" type="ORF">GGQ98_003460</name>
</gene>
<name>A0A7W7B4D3_9SPHN</name>
<accession>A0A7W7B4D3</accession>
<keyword evidence="3" id="KW-1185">Reference proteome</keyword>
<evidence type="ECO:0000313" key="3">
    <source>
        <dbReference type="Proteomes" id="UP000566324"/>
    </source>
</evidence>